<reference evidence="2 3" key="1">
    <citation type="submission" date="2023-11" db="EMBL/GenBank/DDBJ databases">
        <title>Halocaridina rubra genome assembly.</title>
        <authorList>
            <person name="Smith C."/>
        </authorList>
    </citation>
    <scope>NUCLEOTIDE SEQUENCE [LARGE SCALE GENOMIC DNA]</scope>
    <source>
        <strain evidence="2">EP-1</strain>
        <tissue evidence="2">Whole</tissue>
    </source>
</reference>
<dbReference type="AlphaFoldDB" id="A0AAN9AGF6"/>
<proteinExistence type="predicted"/>
<dbReference type="EMBL" id="JAXCGZ010000193">
    <property type="protein sequence ID" value="KAK7086437.1"/>
    <property type="molecule type" value="Genomic_DNA"/>
</dbReference>
<keyword evidence="3" id="KW-1185">Reference proteome</keyword>
<dbReference type="Proteomes" id="UP001381693">
    <property type="component" value="Unassembled WGS sequence"/>
</dbReference>
<organism evidence="2 3">
    <name type="scientific">Halocaridina rubra</name>
    <name type="common">Hawaiian red shrimp</name>
    <dbReference type="NCBI Taxonomy" id="373956"/>
    <lineage>
        <taxon>Eukaryota</taxon>
        <taxon>Metazoa</taxon>
        <taxon>Ecdysozoa</taxon>
        <taxon>Arthropoda</taxon>
        <taxon>Crustacea</taxon>
        <taxon>Multicrustacea</taxon>
        <taxon>Malacostraca</taxon>
        <taxon>Eumalacostraca</taxon>
        <taxon>Eucarida</taxon>
        <taxon>Decapoda</taxon>
        <taxon>Pleocyemata</taxon>
        <taxon>Caridea</taxon>
        <taxon>Atyoidea</taxon>
        <taxon>Atyidae</taxon>
        <taxon>Halocaridina</taxon>
    </lineage>
</organism>
<accession>A0AAN9AGF6</accession>
<evidence type="ECO:0000313" key="2">
    <source>
        <dbReference type="EMBL" id="KAK7086437.1"/>
    </source>
</evidence>
<feature type="signal peptide" evidence="1">
    <location>
        <begin position="1"/>
        <end position="27"/>
    </location>
</feature>
<sequence>MTTGSKKIKKIFLGLVFLYTTSVLTQSLKSYKTNDNEDPLQRNEYYIFQNGSGNFEINLKVLREQYETVNCQQTIWDLNTTGKLYISQGECTDTGTFHGNWNSGIKICVVYNGLPRGFPVLKIPVSWELKPLGTKPKSCFQILENWTVNYQQTIWDLISNGKLYISQGECTDTGTFDGYWNSGIKIYVVYNGFLRGFPVLKLPVSWELKPLGTKSKSCFQILENWTVNCQQTIWDLNTTGKLYISQGECTDTGTFDGYWNSGIKIYVVYNGFLRGFPVLKLPVSWELKPLGTKSKSCFQILENWTVNCQQTIWDLNTTGKLYISQGECTDTGTFDGYWNSGIKICVVYNGSLRGSPVLKIPVSWELKPLGTKPKPCFQILENWKIILICRESHWKHFSTGIQSQTEAYIVLWSGRENNHPYPVIPKDIIRELEIVKGESDHNSGKCTVSLYERQIDSFQLKGFTPIARLVGFTHHYLHFQWEDGRRRGTEIEVFCGFPLPIYYREAAPDPSERWLCTTICELRLSPHDLWKKAMEALQYRPQKPYCIVDNSCQTYTKTVLKSFNYDIKISADWYPQWWLTTVTICHRGIRKYSKENK</sequence>
<evidence type="ECO:0000256" key="1">
    <source>
        <dbReference type="SAM" id="SignalP"/>
    </source>
</evidence>
<comment type="caution">
    <text evidence="2">The sequence shown here is derived from an EMBL/GenBank/DDBJ whole genome shotgun (WGS) entry which is preliminary data.</text>
</comment>
<protein>
    <submittedName>
        <fullName evidence="2">Uncharacterized protein</fullName>
    </submittedName>
</protein>
<keyword evidence="1" id="KW-0732">Signal</keyword>
<name>A0AAN9AGF6_HALRR</name>
<evidence type="ECO:0000313" key="3">
    <source>
        <dbReference type="Proteomes" id="UP001381693"/>
    </source>
</evidence>
<feature type="chain" id="PRO_5042820374" evidence="1">
    <location>
        <begin position="28"/>
        <end position="597"/>
    </location>
</feature>
<gene>
    <name evidence="2" type="ORF">SK128_011942</name>
</gene>